<sequence>MQMQYDRMSEVAVEDMDYVNDFDDGVVVAYHDTEEVVLTLGSGGLDEINGGSGMERQPTAATTTLPSKTPGPGHRRRRSSFLVSHGVSSFWYGLCSVVLLVLVLVSTRPAVAVFPSVWTASSITFSPGSILILPPSQKSPVI</sequence>
<feature type="transmembrane region" description="Helical" evidence="2">
    <location>
        <begin position="111"/>
        <end position="133"/>
    </location>
</feature>
<proteinExistence type="predicted"/>
<dbReference type="Proteomes" id="UP001281614">
    <property type="component" value="Unassembled WGS sequence"/>
</dbReference>
<evidence type="ECO:0000313" key="3">
    <source>
        <dbReference type="EMBL" id="KAK2768065.1"/>
    </source>
</evidence>
<keyword evidence="4" id="KW-1185">Reference proteome</keyword>
<name>A0AAD9YJ47_COLKA</name>
<keyword evidence="2" id="KW-0472">Membrane</keyword>
<evidence type="ECO:0000313" key="4">
    <source>
        <dbReference type="Proteomes" id="UP001281614"/>
    </source>
</evidence>
<feature type="transmembrane region" description="Helical" evidence="2">
    <location>
        <begin position="81"/>
        <end position="105"/>
    </location>
</feature>
<evidence type="ECO:0000256" key="2">
    <source>
        <dbReference type="SAM" id="Phobius"/>
    </source>
</evidence>
<reference evidence="3" key="1">
    <citation type="submission" date="2023-02" db="EMBL/GenBank/DDBJ databases">
        <title>Colletotrichum kahawae CIFC_Que2 genome sequencing and assembly.</title>
        <authorList>
            <person name="Baroncelli R."/>
        </authorList>
    </citation>
    <scope>NUCLEOTIDE SEQUENCE</scope>
    <source>
        <strain evidence="3">CIFC_Que2</strain>
    </source>
</reference>
<feature type="region of interest" description="Disordered" evidence="1">
    <location>
        <begin position="48"/>
        <end position="78"/>
    </location>
</feature>
<evidence type="ECO:0000256" key="1">
    <source>
        <dbReference type="SAM" id="MobiDB-lite"/>
    </source>
</evidence>
<keyword evidence="2" id="KW-0812">Transmembrane</keyword>
<accession>A0AAD9YJ47</accession>
<gene>
    <name evidence="3" type="ORF">CKAH01_04633</name>
</gene>
<dbReference type="EMBL" id="VYYT01000113">
    <property type="protein sequence ID" value="KAK2768065.1"/>
    <property type="molecule type" value="Genomic_DNA"/>
</dbReference>
<dbReference type="AlphaFoldDB" id="A0AAD9YJ47"/>
<comment type="caution">
    <text evidence="3">The sequence shown here is derived from an EMBL/GenBank/DDBJ whole genome shotgun (WGS) entry which is preliminary data.</text>
</comment>
<protein>
    <submittedName>
        <fullName evidence="3">Hexokinase</fullName>
    </submittedName>
</protein>
<organism evidence="3 4">
    <name type="scientific">Colletotrichum kahawae</name>
    <name type="common">Coffee berry disease fungus</name>
    <dbReference type="NCBI Taxonomy" id="34407"/>
    <lineage>
        <taxon>Eukaryota</taxon>
        <taxon>Fungi</taxon>
        <taxon>Dikarya</taxon>
        <taxon>Ascomycota</taxon>
        <taxon>Pezizomycotina</taxon>
        <taxon>Sordariomycetes</taxon>
        <taxon>Hypocreomycetidae</taxon>
        <taxon>Glomerellales</taxon>
        <taxon>Glomerellaceae</taxon>
        <taxon>Colletotrichum</taxon>
        <taxon>Colletotrichum gloeosporioides species complex</taxon>
    </lineage>
</organism>
<keyword evidence="2" id="KW-1133">Transmembrane helix</keyword>